<dbReference type="Pfam" id="PF07589">
    <property type="entry name" value="PEP-CTERM"/>
    <property type="match status" value="1"/>
</dbReference>
<protein>
    <submittedName>
        <fullName evidence="4">PEPxxWA-CTERM sorting domain-containing protein</fullName>
    </submittedName>
</protein>
<evidence type="ECO:0000313" key="5">
    <source>
        <dbReference type="Proteomes" id="UP001203058"/>
    </source>
</evidence>
<accession>A0ABS9VMN8</accession>
<organism evidence="4 5">
    <name type="scientific">Sphingomonas telluris</name>
    <dbReference type="NCBI Taxonomy" id="2907998"/>
    <lineage>
        <taxon>Bacteria</taxon>
        <taxon>Pseudomonadati</taxon>
        <taxon>Pseudomonadota</taxon>
        <taxon>Alphaproteobacteria</taxon>
        <taxon>Sphingomonadales</taxon>
        <taxon>Sphingomonadaceae</taxon>
        <taxon>Sphingomonas</taxon>
    </lineage>
</organism>
<evidence type="ECO:0000259" key="3">
    <source>
        <dbReference type="Pfam" id="PF07589"/>
    </source>
</evidence>
<reference evidence="4 5" key="1">
    <citation type="submission" date="2022-03" db="EMBL/GenBank/DDBJ databases">
        <authorList>
            <person name="Jo J.-H."/>
            <person name="Im W.-T."/>
        </authorList>
    </citation>
    <scope>NUCLEOTIDE SEQUENCE [LARGE SCALE GENOMIC DNA]</scope>
    <source>
        <strain evidence="4 5">SM33</strain>
    </source>
</reference>
<keyword evidence="5" id="KW-1185">Reference proteome</keyword>
<comment type="caution">
    <text evidence="4">The sequence shown here is derived from an EMBL/GenBank/DDBJ whole genome shotgun (WGS) entry which is preliminary data.</text>
</comment>
<sequence length="205" mass="21008">MKSALLTVIAASTALAFATPASAAVLIADGITYDLSLDSITNGGLTGNFTLAISGINSASDTEGGRTGINAFAFNDPHVGTAVSGSSAGFNFMTGGLNSTGCDGSGNFYCFDNPSIPPIPAALLGDSLSIMFSVTSNTVGSWDAYETAFKIDWVGSQNNYDLVSKAIPVNGAIPEPATWAMMIIGFGAAGYSIRRRRKALLTQVA</sequence>
<evidence type="ECO:0000256" key="1">
    <source>
        <dbReference type="SAM" id="Phobius"/>
    </source>
</evidence>
<keyword evidence="2" id="KW-0732">Signal</keyword>
<dbReference type="RefSeq" id="WP_241447044.1">
    <property type="nucleotide sequence ID" value="NZ_JAKZHW010000001.1"/>
</dbReference>
<feature type="transmembrane region" description="Helical" evidence="1">
    <location>
        <begin position="176"/>
        <end position="193"/>
    </location>
</feature>
<gene>
    <name evidence="4" type="ORF">LZ016_09030</name>
</gene>
<name>A0ABS9VMN8_9SPHN</name>
<keyword evidence="1" id="KW-1133">Transmembrane helix</keyword>
<feature type="signal peptide" evidence="2">
    <location>
        <begin position="1"/>
        <end position="23"/>
    </location>
</feature>
<dbReference type="InterPro" id="IPR013424">
    <property type="entry name" value="Ice-binding_C"/>
</dbReference>
<feature type="chain" id="PRO_5046586374" evidence="2">
    <location>
        <begin position="24"/>
        <end position="205"/>
    </location>
</feature>
<feature type="domain" description="Ice-binding protein C-terminal" evidence="3">
    <location>
        <begin position="172"/>
        <end position="196"/>
    </location>
</feature>
<dbReference type="Proteomes" id="UP001203058">
    <property type="component" value="Unassembled WGS sequence"/>
</dbReference>
<evidence type="ECO:0000256" key="2">
    <source>
        <dbReference type="SAM" id="SignalP"/>
    </source>
</evidence>
<evidence type="ECO:0000313" key="4">
    <source>
        <dbReference type="EMBL" id="MCH8616241.1"/>
    </source>
</evidence>
<keyword evidence="1" id="KW-0472">Membrane</keyword>
<keyword evidence="1" id="KW-0812">Transmembrane</keyword>
<proteinExistence type="predicted"/>
<dbReference type="NCBIfam" id="TIGR02595">
    <property type="entry name" value="PEP_CTERM"/>
    <property type="match status" value="1"/>
</dbReference>
<dbReference type="EMBL" id="JAKZHW010000001">
    <property type="protein sequence ID" value="MCH8616241.1"/>
    <property type="molecule type" value="Genomic_DNA"/>
</dbReference>
<dbReference type="NCBIfam" id="NF035944">
    <property type="entry name" value="PEPxxWA-CTERM"/>
    <property type="match status" value="1"/>
</dbReference>